<dbReference type="AlphaFoldDB" id="A0A542DE67"/>
<dbReference type="GO" id="GO:0004315">
    <property type="term" value="F:3-oxoacyl-[acyl-carrier-protein] synthase activity"/>
    <property type="evidence" value="ECO:0007669"/>
    <property type="project" value="TreeGrafter"/>
</dbReference>
<dbReference type="Pfam" id="PF00109">
    <property type="entry name" value="ketoacyl-synt"/>
    <property type="match status" value="1"/>
</dbReference>
<dbReference type="InterPro" id="IPR016039">
    <property type="entry name" value="Thiolase-like"/>
</dbReference>
<keyword evidence="4" id="KW-1185">Reference proteome</keyword>
<dbReference type="Gene3D" id="3.40.47.10">
    <property type="match status" value="1"/>
</dbReference>
<reference evidence="3 4" key="1">
    <citation type="submission" date="2019-06" db="EMBL/GenBank/DDBJ databases">
        <title>Sequencing the genomes of 1000 actinobacteria strains.</title>
        <authorList>
            <person name="Klenk H.-P."/>
        </authorList>
    </citation>
    <scope>NUCLEOTIDE SEQUENCE [LARGE SCALE GENOMIC DNA]</scope>
    <source>
        <strain evidence="3 4">DSM 45679</strain>
    </source>
</reference>
<feature type="domain" description="Beta-ketoacyl synthase-like N-terminal" evidence="2">
    <location>
        <begin position="35"/>
        <end position="175"/>
    </location>
</feature>
<dbReference type="RefSeq" id="WP_211357950.1">
    <property type="nucleotide sequence ID" value="NZ_VFML01000001.1"/>
</dbReference>
<gene>
    <name evidence="3" type="ORF">FB471_1038</name>
</gene>
<dbReference type="EMBL" id="VFML01000001">
    <property type="protein sequence ID" value="TQJ01360.1"/>
    <property type="molecule type" value="Genomic_DNA"/>
</dbReference>
<dbReference type="PANTHER" id="PTHR11712">
    <property type="entry name" value="POLYKETIDE SYNTHASE-RELATED"/>
    <property type="match status" value="1"/>
</dbReference>
<dbReference type="Proteomes" id="UP000320876">
    <property type="component" value="Unassembled WGS sequence"/>
</dbReference>
<evidence type="ECO:0000259" key="2">
    <source>
        <dbReference type="Pfam" id="PF00109"/>
    </source>
</evidence>
<dbReference type="PANTHER" id="PTHR11712:SF336">
    <property type="entry name" value="3-OXOACYL-[ACYL-CARRIER-PROTEIN] SYNTHASE, MITOCHONDRIAL"/>
    <property type="match status" value="1"/>
</dbReference>
<sequence>MSTEIVVTGMGVAVPGATSGKGVLEPAAAEPVNPAERIGKKGLRHKHRSTQLGLVAAYEALRESGLLVEADDPKSPVTRPEEVGVVAASNYGNLDSVSNAVDTIAEEGSTRLLSPVGTPDLSSNVIASEVAIRYALRGPNLSVCNGATSGLDTLRWAATWLGAGRARQVVVLAVEPDNEVVRGFLGGRNIVDGAIALVVETAGAAAQRSAVAQAGFGGYRRSGDIEGVVRGLRVEAEALAGWYGPEGRADAAALAKATRFELSESWGVCSSVLGLLQCAGAVARFRAGTSEPVLAVAGGAGDDASAGVLMSPAAS</sequence>
<evidence type="ECO:0000313" key="3">
    <source>
        <dbReference type="EMBL" id="TQJ01360.1"/>
    </source>
</evidence>
<comment type="caution">
    <text evidence="3">The sequence shown here is derived from an EMBL/GenBank/DDBJ whole genome shotgun (WGS) entry which is preliminary data.</text>
</comment>
<dbReference type="InterPro" id="IPR000794">
    <property type="entry name" value="Beta-ketoacyl_synthase"/>
</dbReference>
<name>A0A542DE67_AMYCI</name>
<evidence type="ECO:0000256" key="1">
    <source>
        <dbReference type="ARBA" id="ARBA00022679"/>
    </source>
</evidence>
<accession>A0A542DE67</accession>
<organism evidence="3 4">
    <name type="scientific">Amycolatopsis cihanbeyliensis</name>
    <dbReference type="NCBI Taxonomy" id="1128664"/>
    <lineage>
        <taxon>Bacteria</taxon>
        <taxon>Bacillati</taxon>
        <taxon>Actinomycetota</taxon>
        <taxon>Actinomycetes</taxon>
        <taxon>Pseudonocardiales</taxon>
        <taxon>Pseudonocardiaceae</taxon>
        <taxon>Amycolatopsis</taxon>
    </lineage>
</organism>
<evidence type="ECO:0000313" key="4">
    <source>
        <dbReference type="Proteomes" id="UP000320876"/>
    </source>
</evidence>
<dbReference type="InterPro" id="IPR014030">
    <property type="entry name" value="Ketoacyl_synth_N"/>
</dbReference>
<keyword evidence="1" id="KW-0808">Transferase</keyword>
<dbReference type="GO" id="GO:0006633">
    <property type="term" value="P:fatty acid biosynthetic process"/>
    <property type="evidence" value="ECO:0007669"/>
    <property type="project" value="TreeGrafter"/>
</dbReference>
<proteinExistence type="predicted"/>
<protein>
    <submittedName>
        <fullName evidence="3">3-oxoacyl-[acyl-carrier-protein] synthase II</fullName>
    </submittedName>
</protein>
<dbReference type="SUPFAM" id="SSF53901">
    <property type="entry name" value="Thiolase-like"/>
    <property type="match status" value="1"/>
</dbReference>